<protein>
    <submittedName>
        <fullName evidence="1">Uncharacterized protein</fullName>
    </submittedName>
</protein>
<organism evidence="1 2">
    <name type="scientific">Dryococelus australis</name>
    <dbReference type="NCBI Taxonomy" id="614101"/>
    <lineage>
        <taxon>Eukaryota</taxon>
        <taxon>Metazoa</taxon>
        <taxon>Ecdysozoa</taxon>
        <taxon>Arthropoda</taxon>
        <taxon>Hexapoda</taxon>
        <taxon>Insecta</taxon>
        <taxon>Pterygota</taxon>
        <taxon>Neoptera</taxon>
        <taxon>Polyneoptera</taxon>
        <taxon>Phasmatodea</taxon>
        <taxon>Verophasmatodea</taxon>
        <taxon>Anareolatae</taxon>
        <taxon>Phasmatidae</taxon>
        <taxon>Eurycanthinae</taxon>
        <taxon>Dryococelus</taxon>
    </lineage>
</organism>
<sequence>MANPWFTGSLHTSPTRVLSSFKQQPLHQHTRTCCQYQPHLGPPTTKVNQRQCLLPFVGQKLPFQALCSSQLAMPLVLYTGPAPVHHAVVYGIGIVKRIKEMPNIPPLHELQREFKKDGFYIFDETIKVIMCKYCDCSID</sequence>
<name>A0ABQ9GZA9_9NEOP</name>
<evidence type="ECO:0000313" key="1">
    <source>
        <dbReference type="EMBL" id="KAJ8877382.1"/>
    </source>
</evidence>
<dbReference type="Proteomes" id="UP001159363">
    <property type="component" value="Chromosome 7"/>
</dbReference>
<comment type="caution">
    <text evidence="1">The sequence shown here is derived from an EMBL/GenBank/DDBJ whole genome shotgun (WGS) entry which is preliminary data.</text>
</comment>
<keyword evidence="2" id="KW-1185">Reference proteome</keyword>
<reference evidence="1 2" key="1">
    <citation type="submission" date="2023-02" db="EMBL/GenBank/DDBJ databases">
        <title>LHISI_Scaffold_Assembly.</title>
        <authorList>
            <person name="Stuart O.P."/>
            <person name="Cleave R."/>
            <person name="Magrath M.J.L."/>
            <person name="Mikheyev A.S."/>
        </authorList>
    </citation>
    <scope>NUCLEOTIDE SEQUENCE [LARGE SCALE GENOMIC DNA]</scope>
    <source>
        <strain evidence="1">Daus_M_001</strain>
        <tissue evidence="1">Leg muscle</tissue>
    </source>
</reference>
<accession>A0ABQ9GZA9</accession>
<gene>
    <name evidence="1" type="ORF">PR048_021836</name>
</gene>
<proteinExistence type="predicted"/>
<dbReference type="EMBL" id="JARBHB010000008">
    <property type="protein sequence ID" value="KAJ8877382.1"/>
    <property type="molecule type" value="Genomic_DNA"/>
</dbReference>
<evidence type="ECO:0000313" key="2">
    <source>
        <dbReference type="Proteomes" id="UP001159363"/>
    </source>
</evidence>